<dbReference type="AlphaFoldDB" id="A0A1I4IZ74"/>
<evidence type="ECO:0000313" key="1">
    <source>
        <dbReference type="EMBL" id="SFL59624.1"/>
    </source>
</evidence>
<organism evidence="1 2">
    <name type="scientific">Rugamonas rubra</name>
    <dbReference type="NCBI Taxonomy" id="758825"/>
    <lineage>
        <taxon>Bacteria</taxon>
        <taxon>Pseudomonadati</taxon>
        <taxon>Pseudomonadota</taxon>
        <taxon>Betaproteobacteria</taxon>
        <taxon>Burkholderiales</taxon>
        <taxon>Oxalobacteraceae</taxon>
        <taxon>Telluria group</taxon>
        <taxon>Rugamonas</taxon>
    </lineage>
</organism>
<protein>
    <submittedName>
        <fullName evidence="1">Uncharacterized protein</fullName>
    </submittedName>
</protein>
<evidence type="ECO:0000313" key="2">
    <source>
        <dbReference type="Proteomes" id="UP000199470"/>
    </source>
</evidence>
<keyword evidence="2" id="KW-1185">Reference proteome</keyword>
<reference evidence="1 2" key="1">
    <citation type="submission" date="2016-10" db="EMBL/GenBank/DDBJ databases">
        <authorList>
            <person name="de Groot N.N."/>
        </authorList>
    </citation>
    <scope>NUCLEOTIDE SEQUENCE [LARGE SCALE GENOMIC DNA]</scope>
    <source>
        <strain evidence="1 2">ATCC 43154</strain>
    </source>
</reference>
<accession>A0A1I4IZ74</accession>
<proteinExistence type="predicted"/>
<dbReference type="EMBL" id="FOTW01000005">
    <property type="protein sequence ID" value="SFL59624.1"/>
    <property type="molecule type" value="Genomic_DNA"/>
</dbReference>
<dbReference type="Proteomes" id="UP000199470">
    <property type="component" value="Unassembled WGS sequence"/>
</dbReference>
<dbReference type="OrthoDB" id="8565989at2"/>
<gene>
    <name evidence="1" type="ORF">SAMN02982985_00850</name>
</gene>
<sequence length="199" mass="22951">MEEREVCAAIPNAALAELGNFLRQCGSTLSPTEAVVHALKLWMDTQKKASEPPRGYQWKCLFLPHGSQVRMFYQDAWEYASVRDDELIYRGYSVSPHQMALEIGGKGRNAWRDLWVQRPADQHWRTATELRNEQRRRLAAKPNSPMEAMTAAARCMSDTLKSALLLVEQANHQTAQLFNRRQPKHRRHDDQMIDACMED</sequence>
<name>A0A1I4IZ74_9BURK</name>
<dbReference type="RefSeq" id="WP_093384064.1">
    <property type="nucleotide sequence ID" value="NZ_FOTW01000005.1"/>
</dbReference>